<dbReference type="EMBL" id="MU154882">
    <property type="protein sequence ID" value="KAF9486856.1"/>
    <property type="molecule type" value="Genomic_DNA"/>
</dbReference>
<organism evidence="2 3">
    <name type="scientific">Pleurotus eryngii</name>
    <name type="common">Boletus of the steppes</name>
    <dbReference type="NCBI Taxonomy" id="5323"/>
    <lineage>
        <taxon>Eukaryota</taxon>
        <taxon>Fungi</taxon>
        <taxon>Dikarya</taxon>
        <taxon>Basidiomycota</taxon>
        <taxon>Agaricomycotina</taxon>
        <taxon>Agaricomycetes</taxon>
        <taxon>Agaricomycetidae</taxon>
        <taxon>Agaricales</taxon>
        <taxon>Pleurotineae</taxon>
        <taxon>Pleurotaceae</taxon>
        <taxon>Pleurotus</taxon>
    </lineage>
</organism>
<evidence type="ECO:0000313" key="3">
    <source>
        <dbReference type="Proteomes" id="UP000807025"/>
    </source>
</evidence>
<feature type="compositionally biased region" description="Basic residues" evidence="1">
    <location>
        <begin position="604"/>
        <end position="618"/>
    </location>
</feature>
<dbReference type="OrthoDB" id="3268838at2759"/>
<evidence type="ECO:0000313" key="2">
    <source>
        <dbReference type="EMBL" id="KAF9486856.1"/>
    </source>
</evidence>
<evidence type="ECO:0000256" key="1">
    <source>
        <dbReference type="SAM" id="MobiDB-lite"/>
    </source>
</evidence>
<accession>A0A9P5ZJ69</accession>
<dbReference type="Proteomes" id="UP000807025">
    <property type="component" value="Unassembled WGS sequence"/>
</dbReference>
<proteinExistence type="predicted"/>
<protein>
    <submittedName>
        <fullName evidence="2">Uncharacterized protein</fullName>
    </submittedName>
</protein>
<comment type="caution">
    <text evidence="2">The sequence shown here is derived from an EMBL/GenBank/DDBJ whole genome shotgun (WGS) entry which is preliminary data.</text>
</comment>
<sequence length="640" mass="74075">MPEYVELLSSYLVVKHWLDDMQKLSGKNPIWRTLHVDTTIPEDDRKFAVPDVRAKDSFQIPLEAPAALALKVEPSFKLRRGKTNNQTLIYPPVPTLRESRPRLLDVQFHPRNMILRFMIELPSPQEFWMRVQMLTHMLRSKLALGLGFTVRMPEDGFQATRYVLAFQSLDLLFSVTYRSTQDGLGILPYNIYSDFEKELKRVAQWATKRRGRRRLDRYSSANLAMKVIRVANTIFPGVGVYTASELFYMAGLAPDLTEGEVFDNPSRFARLMEAYYSYAAEAHMNIWKYIRPYLGGGYSLAIKNEHRSRYARRLHVYAKSRTCMPVRLRDQYIELNDLIASTDHLNRRRYTGYFDPFEPTYLRLGLSKPHNLGALIFSKGVWEQMGGKVWLDSDNALWAYFKSHLPVRVRPKSPSGELLPRNLLLDVTFAPWTTYLHANMVSDSKVVAEHYAISGAYLNGGVFIDSLVELVSAWRNTCVYVGGKKDVWSVVRIDSCMTFHERTPLAKRTYFRRIPESAKKVKTFDYIVNYTNQYAVGPLDFDGIGYIYHRKRLICRTDPLVPRYIAMRHAVHLREDPEKRKAAQKSLNLKEQQEHKGNSITSKVPKKKRKAVDRPAKRRRVCTDMKIAAAGIEVQERPDN</sequence>
<name>A0A9P5ZJ69_PLEER</name>
<keyword evidence="3" id="KW-1185">Reference proteome</keyword>
<dbReference type="AlphaFoldDB" id="A0A9P5ZJ69"/>
<reference evidence="2" key="1">
    <citation type="submission" date="2020-11" db="EMBL/GenBank/DDBJ databases">
        <authorList>
            <consortium name="DOE Joint Genome Institute"/>
            <person name="Ahrendt S."/>
            <person name="Riley R."/>
            <person name="Andreopoulos W."/>
            <person name="Labutti K."/>
            <person name="Pangilinan J."/>
            <person name="Ruiz-Duenas F.J."/>
            <person name="Barrasa J.M."/>
            <person name="Sanchez-Garcia M."/>
            <person name="Camarero S."/>
            <person name="Miyauchi S."/>
            <person name="Serrano A."/>
            <person name="Linde D."/>
            <person name="Babiker R."/>
            <person name="Drula E."/>
            <person name="Ayuso-Fernandez I."/>
            <person name="Pacheco R."/>
            <person name="Padilla G."/>
            <person name="Ferreira P."/>
            <person name="Barriuso J."/>
            <person name="Kellner H."/>
            <person name="Castanera R."/>
            <person name="Alfaro M."/>
            <person name="Ramirez L."/>
            <person name="Pisabarro A.G."/>
            <person name="Kuo A."/>
            <person name="Tritt A."/>
            <person name="Lipzen A."/>
            <person name="He G."/>
            <person name="Yan M."/>
            <person name="Ng V."/>
            <person name="Cullen D."/>
            <person name="Martin F."/>
            <person name="Rosso M.-N."/>
            <person name="Henrissat B."/>
            <person name="Hibbett D."/>
            <person name="Martinez A.T."/>
            <person name="Grigoriev I.V."/>
        </authorList>
    </citation>
    <scope>NUCLEOTIDE SEQUENCE</scope>
    <source>
        <strain evidence="2">ATCC 90797</strain>
    </source>
</reference>
<feature type="region of interest" description="Disordered" evidence="1">
    <location>
        <begin position="576"/>
        <end position="618"/>
    </location>
</feature>
<gene>
    <name evidence="2" type="ORF">BDN71DRAFT_1500127</name>
</gene>